<gene>
    <name evidence="2" type="ORF">GCM10009810_34670</name>
</gene>
<name>A0ABP4XGM3_9MICO</name>
<evidence type="ECO:0000313" key="2">
    <source>
        <dbReference type="EMBL" id="GAA1774840.1"/>
    </source>
</evidence>
<dbReference type="EMBL" id="BAAAPN010000103">
    <property type="protein sequence ID" value="GAA1774840.1"/>
    <property type="molecule type" value="Genomic_DNA"/>
</dbReference>
<feature type="region of interest" description="Disordered" evidence="1">
    <location>
        <begin position="91"/>
        <end position="115"/>
    </location>
</feature>
<reference evidence="3" key="1">
    <citation type="journal article" date="2019" name="Int. J. Syst. Evol. Microbiol.">
        <title>The Global Catalogue of Microorganisms (GCM) 10K type strain sequencing project: providing services to taxonomists for standard genome sequencing and annotation.</title>
        <authorList>
            <consortium name="The Broad Institute Genomics Platform"/>
            <consortium name="The Broad Institute Genome Sequencing Center for Infectious Disease"/>
            <person name="Wu L."/>
            <person name="Ma J."/>
        </authorList>
    </citation>
    <scope>NUCLEOTIDE SEQUENCE [LARGE SCALE GENOMIC DNA]</scope>
    <source>
        <strain evidence="3">JCM 15591</strain>
    </source>
</reference>
<dbReference type="Gene3D" id="2.30.110.10">
    <property type="entry name" value="Electron Transport, Fmn-binding Protein, Chain A"/>
    <property type="match status" value="1"/>
</dbReference>
<evidence type="ECO:0000256" key="1">
    <source>
        <dbReference type="SAM" id="MobiDB-lite"/>
    </source>
</evidence>
<comment type="caution">
    <text evidence="2">The sequence shown here is derived from an EMBL/GenBank/DDBJ whole genome shotgun (WGS) entry which is preliminary data.</text>
</comment>
<evidence type="ECO:0008006" key="4">
    <source>
        <dbReference type="Google" id="ProtNLM"/>
    </source>
</evidence>
<proteinExistence type="predicted"/>
<dbReference type="InterPro" id="IPR012349">
    <property type="entry name" value="Split_barrel_FMN-bd"/>
</dbReference>
<accession>A0ABP4XGM3</accession>
<dbReference type="Proteomes" id="UP001501475">
    <property type="component" value="Unassembled WGS sequence"/>
</dbReference>
<keyword evidence="3" id="KW-1185">Reference proteome</keyword>
<protein>
    <recommendedName>
        <fullName evidence="4">Pyridoxamine 5'-phosphate oxidase putative domain-containing protein</fullName>
    </recommendedName>
</protein>
<dbReference type="SUPFAM" id="SSF50475">
    <property type="entry name" value="FMN-binding split barrel"/>
    <property type="match status" value="1"/>
</dbReference>
<organism evidence="2 3">
    <name type="scientific">Nostocoides vanveenii</name>
    <dbReference type="NCBI Taxonomy" id="330835"/>
    <lineage>
        <taxon>Bacteria</taxon>
        <taxon>Bacillati</taxon>
        <taxon>Actinomycetota</taxon>
        <taxon>Actinomycetes</taxon>
        <taxon>Micrococcales</taxon>
        <taxon>Intrasporangiaceae</taxon>
        <taxon>Nostocoides</taxon>
    </lineage>
</organism>
<evidence type="ECO:0000313" key="3">
    <source>
        <dbReference type="Proteomes" id="UP001501475"/>
    </source>
</evidence>
<sequence length="115" mass="11783">MVADYSAAYLLTTRADGRVKAVSAEPAVTDGVLILQPSKGSAANLAGNPRATLLFPPPAPKGYTLLVDGVATADAPEAEIRFTPHTAVLHRPARHADGPPAPDTVTGCANDCTPL</sequence>